<evidence type="ECO:0000313" key="1">
    <source>
        <dbReference type="EMBL" id="OMD27452.1"/>
    </source>
</evidence>
<reference evidence="1 2" key="1">
    <citation type="submission" date="2016-10" db="EMBL/GenBank/DDBJ databases">
        <title>Paenibacillus species isolates.</title>
        <authorList>
            <person name="Beno S.M."/>
        </authorList>
    </citation>
    <scope>NUCLEOTIDE SEQUENCE [LARGE SCALE GENOMIC DNA]</scope>
    <source>
        <strain evidence="1 2">FSL H7-0604</strain>
    </source>
</reference>
<organism evidence="1 2">
    <name type="scientific">Paenibacillus odorifer</name>
    <dbReference type="NCBI Taxonomy" id="189426"/>
    <lineage>
        <taxon>Bacteria</taxon>
        <taxon>Bacillati</taxon>
        <taxon>Bacillota</taxon>
        <taxon>Bacilli</taxon>
        <taxon>Bacillales</taxon>
        <taxon>Paenibacillaceae</taxon>
        <taxon>Paenibacillus</taxon>
    </lineage>
</organism>
<dbReference type="EMBL" id="MKQP01000036">
    <property type="protein sequence ID" value="OMD27452.1"/>
    <property type="molecule type" value="Genomic_DNA"/>
</dbReference>
<accession>A0A1R0X2Q2</accession>
<evidence type="ECO:0000313" key="2">
    <source>
        <dbReference type="Proteomes" id="UP000187465"/>
    </source>
</evidence>
<name>A0A1R0X2Q2_9BACL</name>
<proteinExistence type="predicted"/>
<dbReference type="RefSeq" id="WP_051491039.1">
    <property type="nucleotide sequence ID" value="NZ_MKQP01000036.1"/>
</dbReference>
<dbReference type="Proteomes" id="UP000187465">
    <property type="component" value="Unassembled WGS sequence"/>
</dbReference>
<gene>
    <name evidence="1" type="ORF">BJP51_24975</name>
</gene>
<sequence length="142" mass="16170">MTPRKKAPPKPRITGDQRKDWRNLPLADWNTLTVMTQIIELNRERYGVETYIPAAGGYRFEQGVIKRALTLYGAGPLRETIERAFAEHRVTPQYPQLTAGFLITYMLPRIMPQVLANGQRKERVKAAVVNGGMTAEELVEFL</sequence>
<comment type="caution">
    <text evidence="1">The sequence shown here is derived from an EMBL/GenBank/DDBJ whole genome shotgun (WGS) entry which is preliminary data.</text>
</comment>
<dbReference type="AlphaFoldDB" id="A0A1R0X2Q2"/>
<protein>
    <submittedName>
        <fullName evidence="1">Uncharacterized protein</fullName>
    </submittedName>
</protein>